<accession>R7QAE5</accession>
<proteinExistence type="predicted"/>
<evidence type="ECO:0000313" key="2">
    <source>
        <dbReference type="Proteomes" id="UP000012073"/>
    </source>
</evidence>
<dbReference type="RefSeq" id="XP_005714220.1">
    <property type="nucleotide sequence ID" value="XM_005714163.1"/>
</dbReference>
<dbReference type="EMBL" id="HG001691">
    <property type="protein sequence ID" value="CDF34401.1"/>
    <property type="molecule type" value="Genomic_DNA"/>
</dbReference>
<evidence type="ECO:0000313" key="1">
    <source>
        <dbReference type="EMBL" id="CDF34401.1"/>
    </source>
</evidence>
<reference evidence="2" key="1">
    <citation type="journal article" date="2013" name="Proc. Natl. Acad. Sci. U.S.A.">
        <title>Genome structure and metabolic features in the red seaweed Chondrus crispus shed light on evolution of the Archaeplastida.</title>
        <authorList>
            <person name="Collen J."/>
            <person name="Porcel B."/>
            <person name="Carre W."/>
            <person name="Ball S.G."/>
            <person name="Chaparro C."/>
            <person name="Tonon T."/>
            <person name="Barbeyron T."/>
            <person name="Michel G."/>
            <person name="Noel B."/>
            <person name="Valentin K."/>
            <person name="Elias M."/>
            <person name="Artiguenave F."/>
            <person name="Arun A."/>
            <person name="Aury J.M."/>
            <person name="Barbosa-Neto J.F."/>
            <person name="Bothwell J.H."/>
            <person name="Bouget F.Y."/>
            <person name="Brillet L."/>
            <person name="Cabello-Hurtado F."/>
            <person name="Capella-Gutierrez S."/>
            <person name="Charrier B."/>
            <person name="Cladiere L."/>
            <person name="Cock J.M."/>
            <person name="Coelho S.M."/>
            <person name="Colleoni C."/>
            <person name="Czjzek M."/>
            <person name="Da Silva C."/>
            <person name="Delage L."/>
            <person name="Denoeud F."/>
            <person name="Deschamps P."/>
            <person name="Dittami S.M."/>
            <person name="Gabaldon T."/>
            <person name="Gachon C.M."/>
            <person name="Groisillier A."/>
            <person name="Herve C."/>
            <person name="Jabbari K."/>
            <person name="Katinka M."/>
            <person name="Kloareg B."/>
            <person name="Kowalczyk N."/>
            <person name="Labadie K."/>
            <person name="Leblanc C."/>
            <person name="Lopez P.J."/>
            <person name="McLachlan D.H."/>
            <person name="Meslet-Cladiere L."/>
            <person name="Moustafa A."/>
            <person name="Nehr Z."/>
            <person name="Nyvall Collen P."/>
            <person name="Panaud O."/>
            <person name="Partensky F."/>
            <person name="Poulain J."/>
            <person name="Rensing S.A."/>
            <person name="Rousvoal S."/>
            <person name="Samson G."/>
            <person name="Symeonidi A."/>
            <person name="Weissenbach J."/>
            <person name="Zambounis A."/>
            <person name="Wincker P."/>
            <person name="Boyen C."/>
        </authorList>
    </citation>
    <scope>NUCLEOTIDE SEQUENCE [LARGE SCALE GENOMIC DNA]</scope>
    <source>
        <strain evidence="2">cv. Stackhouse</strain>
    </source>
</reference>
<dbReference type="Gramene" id="CDF34401">
    <property type="protein sequence ID" value="CDF34401"/>
    <property type="gene ID" value="CHC_T00003102001"/>
</dbReference>
<dbReference type="KEGG" id="ccp:CHC_T00003102001"/>
<dbReference type="AlphaFoldDB" id="R7QAE5"/>
<dbReference type="Proteomes" id="UP000012073">
    <property type="component" value="Unassembled WGS sequence"/>
</dbReference>
<protein>
    <submittedName>
        <fullName evidence="1">Uncharacterized protein</fullName>
    </submittedName>
</protein>
<dbReference type="GeneID" id="17321944"/>
<name>R7QAE5_CHOCR</name>
<gene>
    <name evidence="1" type="ORF">CHC_T00003102001</name>
</gene>
<keyword evidence="2" id="KW-1185">Reference proteome</keyword>
<sequence length="100" mass="11205">MLEAGTRKTELRLLAEDATPLCRSHSRQKCDCVCCTFASSVVEPILYSGPYALVPLRVRTNNTALIRSGTIRWQNHYPARTLLLESAVVAFDPVSHAYPW</sequence>
<organism evidence="1 2">
    <name type="scientific">Chondrus crispus</name>
    <name type="common">Carrageen Irish moss</name>
    <name type="synonym">Polymorpha crispa</name>
    <dbReference type="NCBI Taxonomy" id="2769"/>
    <lineage>
        <taxon>Eukaryota</taxon>
        <taxon>Rhodophyta</taxon>
        <taxon>Florideophyceae</taxon>
        <taxon>Rhodymeniophycidae</taxon>
        <taxon>Gigartinales</taxon>
        <taxon>Gigartinaceae</taxon>
        <taxon>Chondrus</taxon>
    </lineage>
</organism>